<protein>
    <submittedName>
        <fullName evidence="1">Uncharacterized protein</fullName>
    </submittedName>
</protein>
<name>A0A7D9HY37_PARCT</name>
<dbReference type="Proteomes" id="UP001152795">
    <property type="component" value="Unassembled WGS sequence"/>
</dbReference>
<dbReference type="OrthoDB" id="6598476at2759"/>
<reference evidence="1" key="1">
    <citation type="submission" date="2020-04" db="EMBL/GenBank/DDBJ databases">
        <authorList>
            <person name="Alioto T."/>
            <person name="Alioto T."/>
            <person name="Gomez Garrido J."/>
        </authorList>
    </citation>
    <scope>NUCLEOTIDE SEQUENCE</scope>
    <source>
        <strain evidence="1">A484AB</strain>
    </source>
</reference>
<evidence type="ECO:0000313" key="2">
    <source>
        <dbReference type="Proteomes" id="UP001152795"/>
    </source>
</evidence>
<organism evidence="1 2">
    <name type="scientific">Paramuricea clavata</name>
    <name type="common">Red gorgonian</name>
    <name type="synonym">Violescent sea-whip</name>
    <dbReference type="NCBI Taxonomy" id="317549"/>
    <lineage>
        <taxon>Eukaryota</taxon>
        <taxon>Metazoa</taxon>
        <taxon>Cnidaria</taxon>
        <taxon>Anthozoa</taxon>
        <taxon>Octocorallia</taxon>
        <taxon>Malacalcyonacea</taxon>
        <taxon>Plexauridae</taxon>
        <taxon>Paramuricea</taxon>
    </lineage>
</organism>
<dbReference type="AlphaFoldDB" id="A0A7D9HY37"/>
<gene>
    <name evidence="1" type="ORF">PACLA_8A028952</name>
</gene>
<comment type="caution">
    <text evidence="1">The sequence shown here is derived from an EMBL/GenBank/DDBJ whole genome shotgun (WGS) entry which is preliminary data.</text>
</comment>
<keyword evidence="2" id="KW-1185">Reference proteome</keyword>
<accession>A0A7D9HY37</accession>
<dbReference type="EMBL" id="CACRXK020002165">
    <property type="protein sequence ID" value="CAB3992990.1"/>
    <property type="molecule type" value="Genomic_DNA"/>
</dbReference>
<sequence>MFCFWCTLFVPEGAHFSEANWTKIGVNNWKKGVENIRHHENTVHKTAAFQYSCFISGNDIEHSLSESAKLAEKERREQVEKNRKLTNILSKTLQTDNVDLAECFQLVDFCITNLKELRKEQEFETFIDEASNIAIECGISDEFTEKRPRKKKRFFDELATIDVIITQLNERFDQSRRILFAFTCLSPDNRLNRSKNDNESSLDILLEEYGSAGLTDVSTNDAIAEYTLFQTRFKERLKERFKETKVLK</sequence>
<proteinExistence type="predicted"/>
<evidence type="ECO:0000313" key="1">
    <source>
        <dbReference type="EMBL" id="CAB3992990.1"/>
    </source>
</evidence>